<dbReference type="InterPro" id="IPR037522">
    <property type="entry name" value="HD_GYP_dom"/>
</dbReference>
<dbReference type="InterPro" id="IPR003607">
    <property type="entry name" value="HD/PDEase_dom"/>
</dbReference>
<reference evidence="3 4" key="1">
    <citation type="submission" date="2017-10" db="EMBL/GenBank/DDBJ databases">
        <title>Whole genome sequencing of members of genus Pseudoxanthomonas.</title>
        <authorList>
            <person name="Kumar S."/>
            <person name="Bansal K."/>
            <person name="Kaur A."/>
            <person name="Patil P."/>
            <person name="Sharma S."/>
            <person name="Patil P.B."/>
        </authorList>
    </citation>
    <scope>NUCLEOTIDE SEQUENCE [LARGE SCALE GENOMIC DNA]</scope>
    <source>
        <strain evidence="3 4">DSM 17109</strain>
    </source>
</reference>
<dbReference type="Proteomes" id="UP000781710">
    <property type="component" value="Unassembled WGS sequence"/>
</dbReference>
<dbReference type="Pfam" id="PF11871">
    <property type="entry name" value="DUF3391"/>
    <property type="match status" value="1"/>
</dbReference>
<evidence type="ECO:0000313" key="4">
    <source>
        <dbReference type="Proteomes" id="UP000781710"/>
    </source>
</evidence>
<dbReference type="RefSeq" id="WP_162336622.1">
    <property type="nucleotide sequence ID" value="NZ_JBHSRQ010000016.1"/>
</dbReference>
<feature type="domain" description="HD-GYP" evidence="2">
    <location>
        <begin position="155"/>
        <end position="352"/>
    </location>
</feature>
<comment type="caution">
    <text evidence="3">The sequence shown here is derived from an EMBL/GenBank/DDBJ whole genome shotgun (WGS) entry which is preliminary data.</text>
</comment>
<sequence>MLQTVNVADLRPGMYVQKLLGPWMQHPFWRTSFLLDDERIAELQDSGVGQVVVDLSRSELDGDRDSPEAPTPDAAGPVPAQPVAMSPSATDTDKDPEAEHRRVIVADGTVSLASEISRARRICDEGRDAVEAMFREVRLGRGVDAGHVKPLLDEITGSVDRHPTALVSVARLKDADSYTYLHSVAVSALMTMLARQLQLPDDQVRDAALGGLLHDMGKAMLPLDVLNKPGKLTEDEFAIVRQHPVHGERLLRDGGITQEAILHIARHHHEKVNGAGYPQRLSGTELPLLTRMSSICDVYDAITSNRPYKNGWDPAESLRRMASWEGHFDTTLMKAFVRSIGIYPVGALVRLSSDRLAVVVEQNPATLLAPRVRVFYSARQRKHVLMTDLDLATAGDRERIVGVESPEKWGFRDLEKVWLP</sequence>
<dbReference type="InterPro" id="IPR021812">
    <property type="entry name" value="DUF3391"/>
</dbReference>
<dbReference type="EMBL" id="PDWW01000003">
    <property type="protein sequence ID" value="KAF1726728.1"/>
    <property type="molecule type" value="Genomic_DNA"/>
</dbReference>
<organism evidence="3 4">
    <name type="scientific">Pseudoxanthomonas japonensis</name>
    <dbReference type="NCBI Taxonomy" id="69284"/>
    <lineage>
        <taxon>Bacteria</taxon>
        <taxon>Pseudomonadati</taxon>
        <taxon>Pseudomonadota</taxon>
        <taxon>Gammaproteobacteria</taxon>
        <taxon>Lysobacterales</taxon>
        <taxon>Lysobacteraceae</taxon>
        <taxon>Pseudoxanthomonas</taxon>
    </lineage>
</organism>
<name>A0ABQ6ZKK8_9GAMM</name>
<dbReference type="Pfam" id="PF13487">
    <property type="entry name" value="HD_5"/>
    <property type="match status" value="1"/>
</dbReference>
<dbReference type="PANTHER" id="PTHR43155">
    <property type="entry name" value="CYCLIC DI-GMP PHOSPHODIESTERASE PA4108-RELATED"/>
    <property type="match status" value="1"/>
</dbReference>
<dbReference type="NCBIfam" id="TIGR00277">
    <property type="entry name" value="HDIG"/>
    <property type="match status" value="1"/>
</dbReference>
<dbReference type="InterPro" id="IPR006675">
    <property type="entry name" value="HDIG_dom"/>
</dbReference>
<gene>
    <name evidence="3" type="ORF">CSC78_04025</name>
</gene>
<dbReference type="Gene3D" id="1.10.3210.10">
    <property type="entry name" value="Hypothetical protein af1432"/>
    <property type="match status" value="1"/>
</dbReference>
<keyword evidence="4" id="KW-1185">Reference proteome</keyword>
<evidence type="ECO:0000259" key="2">
    <source>
        <dbReference type="PROSITE" id="PS51832"/>
    </source>
</evidence>
<evidence type="ECO:0000313" key="3">
    <source>
        <dbReference type="EMBL" id="KAF1726728.1"/>
    </source>
</evidence>
<feature type="region of interest" description="Disordered" evidence="1">
    <location>
        <begin position="59"/>
        <end position="98"/>
    </location>
</feature>
<accession>A0ABQ6ZKK8</accession>
<dbReference type="PROSITE" id="PS51832">
    <property type="entry name" value="HD_GYP"/>
    <property type="match status" value="1"/>
</dbReference>
<dbReference type="SUPFAM" id="SSF109604">
    <property type="entry name" value="HD-domain/PDEase-like"/>
    <property type="match status" value="1"/>
</dbReference>
<dbReference type="SMART" id="SM00471">
    <property type="entry name" value="HDc"/>
    <property type="match status" value="1"/>
</dbReference>
<dbReference type="CDD" id="cd00077">
    <property type="entry name" value="HDc"/>
    <property type="match status" value="1"/>
</dbReference>
<evidence type="ECO:0000256" key="1">
    <source>
        <dbReference type="SAM" id="MobiDB-lite"/>
    </source>
</evidence>
<dbReference type="PANTHER" id="PTHR43155:SF2">
    <property type="entry name" value="CYCLIC DI-GMP PHOSPHODIESTERASE PA4108"/>
    <property type="match status" value="1"/>
</dbReference>
<protein>
    <submittedName>
        <fullName evidence="3">Phosphodiesterase</fullName>
    </submittedName>
</protein>
<proteinExistence type="predicted"/>